<organism evidence="2 3">
    <name type="scientific">Leptospira weilii str. 2006001855</name>
    <dbReference type="NCBI Taxonomy" id="996804"/>
    <lineage>
        <taxon>Bacteria</taxon>
        <taxon>Pseudomonadati</taxon>
        <taxon>Spirochaetota</taxon>
        <taxon>Spirochaetia</taxon>
        <taxon>Leptospirales</taxon>
        <taxon>Leptospiraceae</taxon>
        <taxon>Leptospira</taxon>
    </lineage>
</organism>
<evidence type="ECO:0000313" key="3">
    <source>
        <dbReference type="Proteomes" id="UP000012101"/>
    </source>
</evidence>
<proteinExistence type="predicted"/>
<keyword evidence="1" id="KW-0812">Transmembrane</keyword>
<dbReference type="NCBIfam" id="NF047436">
    <property type="entry name" value="LA_2272_repeat"/>
    <property type="match status" value="2"/>
</dbReference>
<name>M6G2U0_9LEPT</name>
<accession>M6G2U0</accession>
<dbReference type="AlphaFoldDB" id="M6G2U0"/>
<feature type="transmembrane region" description="Helical" evidence="1">
    <location>
        <begin position="47"/>
        <end position="68"/>
    </location>
</feature>
<evidence type="ECO:0000313" key="2">
    <source>
        <dbReference type="EMBL" id="EMM73266.1"/>
    </source>
</evidence>
<dbReference type="NCBIfam" id="NF047435">
    <property type="entry name" value="LA_2272_fam_lipo"/>
    <property type="match status" value="1"/>
</dbReference>
<dbReference type="EMBL" id="AFJM02000029">
    <property type="protein sequence ID" value="EMM73266.1"/>
    <property type="molecule type" value="Genomic_DNA"/>
</dbReference>
<protein>
    <submittedName>
        <fullName evidence="2">PPE family protein</fullName>
    </submittedName>
</protein>
<evidence type="ECO:0000256" key="1">
    <source>
        <dbReference type="SAM" id="Phobius"/>
    </source>
</evidence>
<reference evidence="2 3" key="1">
    <citation type="submission" date="2013-01" db="EMBL/GenBank/DDBJ databases">
        <authorList>
            <person name="Harkins D.M."/>
            <person name="Durkin A.S."/>
            <person name="Brinkac L.M."/>
            <person name="Haft D.H."/>
            <person name="Selengut J.D."/>
            <person name="Sanka R."/>
            <person name="DePew J."/>
            <person name="Purushe J."/>
            <person name="Hospenthal D.R."/>
            <person name="Murray C.K."/>
            <person name="Pimentel G."/>
            <person name="Wasfy M."/>
            <person name="Vinetz J.M."/>
            <person name="Sutton G.G."/>
            <person name="Nierman W.C."/>
            <person name="Fouts D.E."/>
        </authorList>
    </citation>
    <scope>NUCLEOTIDE SEQUENCE [LARGE SCALE GENOMIC DNA]</scope>
    <source>
        <strain evidence="2 3">2006001855</strain>
    </source>
</reference>
<sequence length="273" mass="30186">MNHLERHVYDFCYDKKIPNVANPSDVEYNKIGNRLIENGIKYRMKKFVFYTLFLFIVLISLFNCGVALTPKLTAKLPPETETEVFRLDVFHGEVKNLYGINLGIVNIIKDRLIGAQIGLLNSADSKNRKKNIGLQVGILNNSDSNYYGLKLGIFNQSEGGFTIQTGAVNQVESKGKGNGGIQLGFYNEVTLKQSGNQIMGDGTYFTAGVYNYGGGGVKIGLFNSSPRGIGLSVGVINTGKEDNFLIGILNFCEHGFPSVMIGFNYCWNLSFMR</sequence>
<keyword evidence="1" id="KW-0472">Membrane</keyword>
<gene>
    <name evidence="2" type="ORF">LEP1GSC038_1386</name>
</gene>
<keyword evidence="1" id="KW-1133">Transmembrane helix</keyword>
<dbReference type="InterPro" id="IPR058093">
    <property type="entry name" value="LA_2272-like"/>
</dbReference>
<dbReference type="Proteomes" id="UP000012101">
    <property type="component" value="Unassembled WGS sequence"/>
</dbReference>
<comment type="caution">
    <text evidence="2">The sequence shown here is derived from an EMBL/GenBank/DDBJ whole genome shotgun (WGS) entry which is preliminary data.</text>
</comment>